<proteinExistence type="predicted"/>
<evidence type="ECO:0000313" key="2">
    <source>
        <dbReference type="Proteomes" id="UP001153636"/>
    </source>
</evidence>
<sequence>MSGKGLTDAEPKQLLYESSDIEVKDNIEIIEKFTDNQKLTSSKRMRYGDPNYENTPRRWCEEIGSNNSDISKCDENLAVETDHGSESEFNCNKYFKIISACVNLCGEETESEENDSEKSEEHVLERNLNFYFGKNRFNWTKKPLT</sequence>
<keyword evidence="2" id="KW-1185">Reference proteome</keyword>
<accession>A0A9P0CTC4</accession>
<gene>
    <name evidence="1" type="ORF">PSYICH_LOCUS9086</name>
</gene>
<reference evidence="1" key="1">
    <citation type="submission" date="2022-01" db="EMBL/GenBank/DDBJ databases">
        <authorList>
            <person name="King R."/>
        </authorList>
    </citation>
    <scope>NUCLEOTIDE SEQUENCE</scope>
</reference>
<protein>
    <submittedName>
        <fullName evidence="1">Uncharacterized protein</fullName>
    </submittedName>
</protein>
<organism evidence="1 2">
    <name type="scientific">Psylliodes chrysocephalus</name>
    <dbReference type="NCBI Taxonomy" id="3402493"/>
    <lineage>
        <taxon>Eukaryota</taxon>
        <taxon>Metazoa</taxon>
        <taxon>Ecdysozoa</taxon>
        <taxon>Arthropoda</taxon>
        <taxon>Hexapoda</taxon>
        <taxon>Insecta</taxon>
        <taxon>Pterygota</taxon>
        <taxon>Neoptera</taxon>
        <taxon>Endopterygota</taxon>
        <taxon>Coleoptera</taxon>
        <taxon>Polyphaga</taxon>
        <taxon>Cucujiformia</taxon>
        <taxon>Chrysomeloidea</taxon>
        <taxon>Chrysomelidae</taxon>
        <taxon>Galerucinae</taxon>
        <taxon>Alticini</taxon>
        <taxon>Psylliodes</taxon>
    </lineage>
</organism>
<dbReference type="AlphaFoldDB" id="A0A9P0CTC4"/>
<name>A0A9P0CTC4_9CUCU</name>
<dbReference type="EMBL" id="OV651815">
    <property type="protein sequence ID" value="CAH1107731.1"/>
    <property type="molecule type" value="Genomic_DNA"/>
</dbReference>
<dbReference type="OrthoDB" id="6751966at2759"/>
<evidence type="ECO:0000313" key="1">
    <source>
        <dbReference type="EMBL" id="CAH1107731.1"/>
    </source>
</evidence>
<dbReference type="Proteomes" id="UP001153636">
    <property type="component" value="Chromosome 3"/>
</dbReference>